<proteinExistence type="predicted"/>
<feature type="compositionally biased region" description="Polar residues" evidence="1">
    <location>
        <begin position="50"/>
        <end position="69"/>
    </location>
</feature>
<dbReference type="EMBL" id="LUFC02000382">
    <property type="protein sequence ID" value="KAF4498014.1"/>
    <property type="molecule type" value="Genomic_DNA"/>
</dbReference>
<comment type="caution">
    <text evidence="2">The sequence shown here is derived from an EMBL/GenBank/DDBJ whole genome shotgun (WGS) entry which is preliminary data.</text>
</comment>
<feature type="compositionally biased region" description="Low complexity" evidence="1">
    <location>
        <begin position="189"/>
        <end position="201"/>
    </location>
</feature>
<feature type="region of interest" description="Disordered" evidence="1">
    <location>
        <begin position="47"/>
        <end position="132"/>
    </location>
</feature>
<organism evidence="2 3">
    <name type="scientific">Fusarium agapanthi</name>
    <dbReference type="NCBI Taxonomy" id="1803897"/>
    <lineage>
        <taxon>Eukaryota</taxon>
        <taxon>Fungi</taxon>
        <taxon>Dikarya</taxon>
        <taxon>Ascomycota</taxon>
        <taxon>Pezizomycotina</taxon>
        <taxon>Sordariomycetes</taxon>
        <taxon>Hypocreomycetidae</taxon>
        <taxon>Hypocreales</taxon>
        <taxon>Nectriaceae</taxon>
        <taxon>Fusarium</taxon>
        <taxon>Fusarium fujikuroi species complex</taxon>
    </lineage>
</organism>
<accession>A0A9P5B9Q9</accession>
<reference evidence="2" key="1">
    <citation type="submission" date="2020-01" db="EMBL/GenBank/DDBJ databases">
        <title>Identification and distribution of gene clusters putatively required for synthesis of sphingolipid metabolism inhibitors in phylogenetically diverse species of the filamentous fungus Fusarium.</title>
        <authorList>
            <person name="Kim H.-S."/>
            <person name="Busman M."/>
            <person name="Brown D.W."/>
            <person name="Divon H."/>
            <person name="Uhlig S."/>
            <person name="Proctor R.H."/>
        </authorList>
    </citation>
    <scope>NUCLEOTIDE SEQUENCE</scope>
    <source>
        <strain evidence="2">NRRL 31653</strain>
    </source>
</reference>
<dbReference type="Proteomes" id="UP000737391">
    <property type="component" value="Unassembled WGS sequence"/>
</dbReference>
<evidence type="ECO:0000313" key="3">
    <source>
        <dbReference type="Proteomes" id="UP000737391"/>
    </source>
</evidence>
<dbReference type="AlphaFoldDB" id="A0A9P5B9Q9"/>
<name>A0A9P5B9Q9_9HYPO</name>
<keyword evidence="3" id="KW-1185">Reference proteome</keyword>
<feature type="compositionally biased region" description="Low complexity" evidence="1">
    <location>
        <begin position="81"/>
        <end position="96"/>
    </location>
</feature>
<protein>
    <submittedName>
        <fullName evidence="2">Uncharacterized protein</fullName>
    </submittedName>
</protein>
<feature type="compositionally biased region" description="Polar residues" evidence="1">
    <location>
        <begin position="202"/>
        <end position="212"/>
    </location>
</feature>
<gene>
    <name evidence="2" type="ORF">FAGAP_5806</name>
</gene>
<feature type="region of interest" description="Disordered" evidence="1">
    <location>
        <begin position="185"/>
        <end position="219"/>
    </location>
</feature>
<evidence type="ECO:0000313" key="2">
    <source>
        <dbReference type="EMBL" id="KAF4498014.1"/>
    </source>
</evidence>
<evidence type="ECO:0000256" key="1">
    <source>
        <dbReference type="SAM" id="MobiDB-lite"/>
    </source>
</evidence>
<sequence length="254" mass="27741">MDQSSISGSHGQERDDLRDFLKELEVLRQAAEILGVPFKDIIELRKSRNESNNSQSGRHLMASQMSDLQHPQDPEATPEVSSTSTQQTTLPTTSPSAAGLLDSIDFASLDASRQPTSQRMLEMESEVAEYRPENEQALESILSDRLNPQGSDGSENAEQRQLFMLALNEDERCLEHNSDPSNYLTTAFSSSNLSSQPSQGSTPTIPESSASGSIAKFRDIRPKDPLLTNRIALVVTDDPPNSAPAAVILRKTTG</sequence>